<dbReference type="InterPro" id="IPR040570">
    <property type="entry name" value="LAL_C2"/>
</dbReference>
<dbReference type="Pfam" id="PF18603">
    <property type="entry name" value="LAL_C2"/>
    <property type="match status" value="1"/>
</dbReference>
<dbReference type="STRING" id="1305675.BFG57_01915"/>
<comment type="caution">
    <text evidence="6">The sequence shown here is derived from an EMBL/GenBank/DDBJ whole genome shotgun (WGS) entry which is preliminary data.</text>
</comment>
<dbReference type="GO" id="GO:0016874">
    <property type="term" value="F:ligase activity"/>
    <property type="evidence" value="ECO:0007669"/>
    <property type="project" value="UniProtKB-KW"/>
</dbReference>
<dbReference type="Gene3D" id="3.30.470.20">
    <property type="entry name" value="ATP-grasp fold, B domain"/>
    <property type="match status" value="1"/>
</dbReference>
<keyword evidence="1" id="KW-0436">Ligase</keyword>
<dbReference type="GO" id="GO:0005524">
    <property type="term" value="F:ATP binding"/>
    <property type="evidence" value="ECO:0007669"/>
    <property type="project" value="UniProtKB-UniRule"/>
</dbReference>
<dbReference type="Pfam" id="PF13535">
    <property type="entry name" value="ATP-grasp_4"/>
    <property type="match status" value="1"/>
</dbReference>
<dbReference type="PROSITE" id="PS50975">
    <property type="entry name" value="ATP_GRASP"/>
    <property type="match status" value="1"/>
</dbReference>
<sequence length="403" mass="46040">MKSIVFIETNKSGSSREAIKAAKALGFNTHLLTKNEEFHSQKHDFPDIDEIHLVNVSNESEVDQVVKQITKHYFVAFVISLVDSYVYLSAKLSNKYCQTQLSHDAIKVMEDKLLTRTCLQNKSYSPWFIIFHKQDSIEQLLNKIEKRYPLIVKLPKSCGSKDVFLIHSEKELTEQLHRLQKVNDNDIILIEEFLQGPQVIVETIVHKGEVRVVAIVEQDILIGERFIVTGYSISPTPYEEQLNTITTAIMNDLKFTQGHCHLELRLVNDEWKLIEINPRIAGTVMNDLIYEAYGFNYVEQIIKMTLGYEPFLYRIWEECAFAKFITVSSIGKLIKVTGRNKALKVPGVTKVFIKPKKGKVLRPPLSMGHRYGYVLAKAGTKQEAVGIAEKAASLIQFHLLSKE</sequence>
<dbReference type="InterPro" id="IPR013815">
    <property type="entry name" value="ATP_grasp_subdomain_1"/>
</dbReference>
<evidence type="ECO:0000256" key="2">
    <source>
        <dbReference type="ARBA" id="ARBA00022741"/>
    </source>
</evidence>
<name>A0A1E5LFE3_9BACI</name>
<keyword evidence="3 4" id="KW-0067">ATP-binding</keyword>
<keyword evidence="7" id="KW-1185">Reference proteome</keyword>
<evidence type="ECO:0000256" key="3">
    <source>
        <dbReference type="ARBA" id="ARBA00022840"/>
    </source>
</evidence>
<dbReference type="AlphaFoldDB" id="A0A1E5LFE3"/>
<protein>
    <recommendedName>
        <fullName evidence="5">ATP-grasp domain-containing protein</fullName>
    </recommendedName>
</protein>
<evidence type="ECO:0000313" key="6">
    <source>
        <dbReference type="EMBL" id="OEH92776.1"/>
    </source>
</evidence>
<proteinExistence type="predicted"/>
<evidence type="ECO:0000259" key="5">
    <source>
        <dbReference type="PROSITE" id="PS50975"/>
    </source>
</evidence>
<reference evidence="6 7" key="1">
    <citation type="submission" date="2016-08" db="EMBL/GenBank/DDBJ databases">
        <title>Genome of Bacillus solimangrovi GH2-4.</title>
        <authorList>
            <person name="Lim S."/>
            <person name="Kim B.-C."/>
        </authorList>
    </citation>
    <scope>NUCLEOTIDE SEQUENCE [LARGE SCALE GENOMIC DNA]</scope>
    <source>
        <strain evidence="6 7">GH2-4</strain>
    </source>
</reference>
<feature type="domain" description="ATP-grasp" evidence="5">
    <location>
        <begin position="115"/>
        <end position="306"/>
    </location>
</feature>
<dbReference type="GO" id="GO:0046872">
    <property type="term" value="F:metal ion binding"/>
    <property type="evidence" value="ECO:0007669"/>
    <property type="project" value="InterPro"/>
</dbReference>
<evidence type="ECO:0000256" key="1">
    <source>
        <dbReference type="ARBA" id="ARBA00022598"/>
    </source>
</evidence>
<organism evidence="6 7">
    <name type="scientific">Bacillus solimangrovi</name>
    <dbReference type="NCBI Taxonomy" id="1305675"/>
    <lineage>
        <taxon>Bacteria</taxon>
        <taxon>Bacillati</taxon>
        <taxon>Bacillota</taxon>
        <taxon>Bacilli</taxon>
        <taxon>Bacillales</taxon>
        <taxon>Bacillaceae</taxon>
        <taxon>Bacillus</taxon>
    </lineage>
</organism>
<dbReference type="PANTHER" id="PTHR43585:SF2">
    <property type="entry name" value="ATP-GRASP ENZYME FSQD"/>
    <property type="match status" value="1"/>
</dbReference>
<keyword evidence="2 4" id="KW-0547">Nucleotide-binding</keyword>
<dbReference type="InterPro" id="IPR011761">
    <property type="entry name" value="ATP-grasp"/>
</dbReference>
<dbReference type="InterPro" id="IPR052032">
    <property type="entry name" value="ATP-dep_AA_Ligase"/>
</dbReference>
<evidence type="ECO:0000256" key="4">
    <source>
        <dbReference type="PROSITE-ProRule" id="PRU00409"/>
    </source>
</evidence>
<dbReference type="SUPFAM" id="SSF56059">
    <property type="entry name" value="Glutathione synthetase ATP-binding domain-like"/>
    <property type="match status" value="1"/>
</dbReference>
<dbReference type="PANTHER" id="PTHR43585">
    <property type="entry name" value="FUMIPYRROLE BIOSYNTHESIS PROTEIN C"/>
    <property type="match status" value="1"/>
</dbReference>
<dbReference type="Proteomes" id="UP000095209">
    <property type="component" value="Unassembled WGS sequence"/>
</dbReference>
<dbReference type="EMBL" id="MJEH01000022">
    <property type="protein sequence ID" value="OEH92776.1"/>
    <property type="molecule type" value="Genomic_DNA"/>
</dbReference>
<accession>A0A1E5LFE3</accession>
<gene>
    <name evidence="6" type="ORF">BFG57_01915</name>
</gene>
<dbReference type="Gene3D" id="3.30.1490.20">
    <property type="entry name" value="ATP-grasp fold, A domain"/>
    <property type="match status" value="1"/>
</dbReference>
<dbReference type="Gene3D" id="3.40.50.20">
    <property type="match status" value="1"/>
</dbReference>
<evidence type="ECO:0000313" key="7">
    <source>
        <dbReference type="Proteomes" id="UP000095209"/>
    </source>
</evidence>
<dbReference type="OrthoDB" id="9803907at2"/>
<dbReference type="RefSeq" id="WP_069717218.1">
    <property type="nucleotide sequence ID" value="NZ_MJEH01000022.1"/>
</dbReference>